<feature type="compositionally biased region" description="Basic and acidic residues" evidence="1">
    <location>
        <begin position="32"/>
        <end position="42"/>
    </location>
</feature>
<accession>A0AAI9YK78</accession>
<gene>
    <name evidence="2" type="ORF">CCOS01_14029</name>
</gene>
<evidence type="ECO:0000313" key="3">
    <source>
        <dbReference type="Proteomes" id="UP001240678"/>
    </source>
</evidence>
<evidence type="ECO:0000256" key="1">
    <source>
        <dbReference type="SAM" id="MobiDB-lite"/>
    </source>
</evidence>
<sequence length="42" mass="4572">MPRSFGSPSSPPPQSPPAFQPQTRAVTLGTERSTDKKFDRAI</sequence>
<feature type="region of interest" description="Disordered" evidence="1">
    <location>
        <begin position="1"/>
        <end position="42"/>
    </location>
</feature>
<protein>
    <submittedName>
        <fullName evidence="2">Uncharacterized protein</fullName>
    </submittedName>
</protein>
<comment type="caution">
    <text evidence="2">The sequence shown here is derived from an EMBL/GenBank/DDBJ whole genome shotgun (WGS) entry which is preliminary data.</text>
</comment>
<evidence type="ECO:0000313" key="2">
    <source>
        <dbReference type="EMBL" id="KAK1514089.1"/>
    </source>
</evidence>
<dbReference type="AlphaFoldDB" id="A0AAI9YK78"/>
<name>A0AAI9YK78_9PEZI</name>
<dbReference type="GeneID" id="85345720"/>
<organism evidence="2 3">
    <name type="scientific">Colletotrichum costaricense</name>
    <dbReference type="NCBI Taxonomy" id="1209916"/>
    <lineage>
        <taxon>Eukaryota</taxon>
        <taxon>Fungi</taxon>
        <taxon>Dikarya</taxon>
        <taxon>Ascomycota</taxon>
        <taxon>Pezizomycotina</taxon>
        <taxon>Sordariomycetes</taxon>
        <taxon>Hypocreomycetidae</taxon>
        <taxon>Glomerellales</taxon>
        <taxon>Glomerellaceae</taxon>
        <taxon>Colletotrichum</taxon>
        <taxon>Colletotrichum acutatum species complex</taxon>
    </lineage>
</organism>
<dbReference type="Proteomes" id="UP001240678">
    <property type="component" value="Unassembled WGS sequence"/>
</dbReference>
<dbReference type="EMBL" id="MOOE01000019">
    <property type="protein sequence ID" value="KAK1514089.1"/>
    <property type="molecule type" value="Genomic_DNA"/>
</dbReference>
<feature type="compositionally biased region" description="Pro residues" evidence="1">
    <location>
        <begin position="9"/>
        <end position="19"/>
    </location>
</feature>
<reference evidence="2 3" key="1">
    <citation type="submission" date="2016-10" db="EMBL/GenBank/DDBJ databases">
        <title>The genome sequence of Colletotrichum fioriniae PJ7.</title>
        <authorList>
            <person name="Baroncelli R."/>
        </authorList>
    </citation>
    <scope>NUCLEOTIDE SEQUENCE [LARGE SCALE GENOMIC DNA]</scope>
    <source>
        <strain evidence="2 3">IMI 309622</strain>
    </source>
</reference>
<keyword evidence="3" id="KW-1185">Reference proteome</keyword>
<dbReference type="RefSeq" id="XP_060307269.1">
    <property type="nucleotide sequence ID" value="XM_060462173.1"/>
</dbReference>
<proteinExistence type="predicted"/>